<dbReference type="GO" id="GO:0003872">
    <property type="term" value="F:6-phosphofructokinase activity"/>
    <property type="evidence" value="ECO:0007669"/>
    <property type="project" value="UniProtKB-UniRule"/>
</dbReference>
<feature type="binding site" evidence="6">
    <location>
        <begin position="189"/>
        <end position="191"/>
    </location>
    <ligand>
        <name>substrate</name>
    </ligand>
</feature>
<keyword evidence="5 6" id="KW-0460">Magnesium</keyword>
<dbReference type="EC" id="2.7.1.90" evidence="6"/>
<evidence type="ECO:0000256" key="2">
    <source>
        <dbReference type="ARBA" id="ARBA00022679"/>
    </source>
</evidence>
<protein>
    <recommendedName>
        <fullName evidence="6">Pyrophosphate--fructose 6-phosphate 1-phosphotransferase</fullName>
        <ecNumber evidence="6">2.7.1.90</ecNumber>
    </recommendedName>
    <alternativeName>
        <fullName evidence="6">6-phosphofructokinase, pyrophosphate dependent</fullName>
    </alternativeName>
    <alternativeName>
        <fullName evidence="6">PPi-dependent phosphofructokinase</fullName>
        <shortName evidence="6">PPi-PFK</shortName>
    </alternativeName>
    <alternativeName>
        <fullName evidence="6">Pyrophosphate-dependent 6-phosphofructose-1-kinase</fullName>
    </alternativeName>
</protein>
<feature type="active site" description="Proton acceptor" evidence="6">
    <location>
        <position position="145"/>
    </location>
</feature>
<dbReference type="SUPFAM" id="SSF53784">
    <property type="entry name" value="Phosphofructokinase"/>
    <property type="match status" value="1"/>
</dbReference>
<dbReference type="NCBIfam" id="NF010675">
    <property type="entry name" value="PRK14072.1"/>
    <property type="match status" value="1"/>
</dbReference>
<dbReference type="HAMAP" id="MF_01978">
    <property type="entry name" value="Phosphofructokinase_II_B2"/>
    <property type="match status" value="1"/>
</dbReference>
<dbReference type="PANTHER" id="PTHR45770">
    <property type="entry name" value="ATP-DEPENDENT 6-PHOSPHOFRUCTOKINASE 1"/>
    <property type="match status" value="1"/>
</dbReference>
<reference evidence="8" key="1">
    <citation type="submission" date="2021-03" db="EMBL/GenBank/DDBJ databases">
        <title>Taxonomic study of Clostridium polyendosporum from meadow-gley soil under rice.</title>
        <authorList>
            <person name="Kobayashi H."/>
            <person name="Tanizawa Y."/>
            <person name="Yagura M."/>
        </authorList>
    </citation>
    <scope>NUCLEOTIDE SEQUENCE</scope>
    <source>
        <strain evidence="8">JCM 30710</strain>
    </source>
</reference>
<comment type="subunit">
    <text evidence="6">Homodimer.</text>
</comment>
<dbReference type="PRINTS" id="PR00476">
    <property type="entry name" value="PHFRCTKINASE"/>
</dbReference>
<feature type="site" description="Important for catalytic activity and substrate specificity; stabilizes the transition state when the phosphoryl donor is PPi; prevents ATP from binding by mimicking the alpha-phosphate group of ATP" evidence="6">
    <location>
        <position position="116"/>
    </location>
</feature>
<evidence type="ECO:0000256" key="4">
    <source>
        <dbReference type="ARBA" id="ARBA00022777"/>
    </source>
</evidence>
<comment type="catalytic activity">
    <reaction evidence="6">
        <text>beta-D-fructose 6-phosphate + diphosphate = beta-D-fructose 1,6-bisphosphate + phosphate + H(+)</text>
        <dbReference type="Rhea" id="RHEA:13613"/>
        <dbReference type="ChEBI" id="CHEBI:15378"/>
        <dbReference type="ChEBI" id="CHEBI:32966"/>
        <dbReference type="ChEBI" id="CHEBI:33019"/>
        <dbReference type="ChEBI" id="CHEBI:43474"/>
        <dbReference type="ChEBI" id="CHEBI:57634"/>
        <dbReference type="EC" id="2.7.1.90"/>
    </reaction>
</comment>
<dbReference type="AlphaFoldDB" id="A0A919RZ94"/>
<dbReference type="Gene3D" id="3.40.50.460">
    <property type="entry name" value="Phosphofructokinase domain"/>
    <property type="match status" value="1"/>
</dbReference>
<comment type="caution">
    <text evidence="6">Lacks conserved residue(s) required for the propagation of feature annotation.</text>
</comment>
<dbReference type="GO" id="GO:0006002">
    <property type="term" value="P:fructose 6-phosphate metabolic process"/>
    <property type="evidence" value="ECO:0007669"/>
    <property type="project" value="InterPro"/>
</dbReference>
<feature type="binding site" evidence="6">
    <location>
        <position position="115"/>
    </location>
    <ligand>
        <name>Mg(2+)</name>
        <dbReference type="ChEBI" id="CHEBI:18420"/>
        <note>catalytic</note>
    </ligand>
</feature>
<keyword evidence="2 6" id="KW-0808">Transferase</keyword>
<dbReference type="InterPro" id="IPR035966">
    <property type="entry name" value="PKF_sf"/>
</dbReference>
<feature type="binding site" evidence="6">
    <location>
        <position position="246"/>
    </location>
    <ligand>
        <name>substrate</name>
    </ligand>
</feature>
<evidence type="ECO:0000256" key="1">
    <source>
        <dbReference type="ARBA" id="ARBA00001946"/>
    </source>
</evidence>
<dbReference type="GO" id="GO:0005737">
    <property type="term" value="C:cytoplasm"/>
    <property type="evidence" value="ECO:0007669"/>
    <property type="project" value="UniProtKB-SubCell"/>
</dbReference>
<evidence type="ECO:0000256" key="3">
    <source>
        <dbReference type="ARBA" id="ARBA00022723"/>
    </source>
</evidence>
<gene>
    <name evidence="6 8" type="primary">pfp</name>
    <name evidence="8" type="ORF">CPJCM30710_16550</name>
</gene>
<comment type="pathway">
    <text evidence="6">Carbohydrate degradation; glycolysis; D-glyceraldehyde 3-phosphate and glycerone phosphate from D-glucose: step 3/4.</text>
</comment>
<comment type="caution">
    <text evidence="8">The sequence shown here is derived from an EMBL/GenBank/DDBJ whole genome shotgun (WGS) entry which is preliminary data.</text>
</comment>
<dbReference type="InterPro" id="IPR000023">
    <property type="entry name" value="Phosphofructokinase_dom"/>
</dbReference>
<dbReference type="GO" id="GO:0046872">
    <property type="term" value="F:metal ion binding"/>
    <property type="evidence" value="ECO:0007669"/>
    <property type="project" value="UniProtKB-KW"/>
</dbReference>
<evidence type="ECO:0000256" key="5">
    <source>
        <dbReference type="ARBA" id="ARBA00022842"/>
    </source>
</evidence>
<dbReference type="EMBL" id="BOPZ01000012">
    <property type="protein sequence ID" value="GIM28989.1"/>
    <property type="molecule type" value="Genomic_DNA"/>
</dbReference>
<dbReference type="GO" id="GO:0047334">
    <property type="term" value="F:diphosphate-fructose-6-phosphate 1-phosphotransferase activity"/>
    <property type="evidence" value="ECO:0007669"/>
    <property type="project" value="UniProtKB-EC"/>
</dbReference>
<keyword evidence="6" id="KW-0324">Glycolysis</keyword>
<feature type="domain" description="Phosphofructokinase" evidence="7">
    <location>
        <begin position="8"/>
        <end position="325"/>
    </location>
</feature>
<evidence type="ECO:0000313" key="9">
    <source>
        <dbReference type="Proteomes" id="UP000679179"/>
    </source>
</evidence>
<comment type="function">
    <text evidence="6">Catalyzes the phosphorylation of D-fructose 6-phosphate, the first committing step of glycolysis. Uses inorganic phosphate (PPi) as phosphoryl donor instead of ATP like common ATP-dependent phosphofructokinases (ATP-PFKs), which renders the reaction reversible, and can thus function both in glycolysis and gluconeogenesis. Consistently, PPi-PFK can replace the enzymes of both the forward (ATP-PFK) and reverse (fructose-bisphosphatase (FBPase)) reactions.</text>
</comment>
<keyword evidence="9" id="KW-1185">Reference proteome</keyword>
<dbReference type="InterPro" id="IPR011404">
    <property type="entry name" value="PPi-PFK"/>
</dbReference>
<comment type="similarity">
    <text evidence="6">Belongs to the phosphofructokinase type A (PFKA) family. PPi-dependent PFK group II subfamily. Clade 'B2' sub-subfamily.</text>
</comment>
<keyword evidence="4 6" id="KW-0418">Kinase</keyword>
<feature type="binding site" evidence="6">
    <location>
        <begin position="143"/>
        <end position="145"/>
    </location>
    <ligand>
        <name>substrate</name>
    </ligand>
</feature>
<dbReference type="Gene3D" id="3.40.50.450">
    <property type="match status" value="1"/>
</dbReference>
<sequence length="415" mass="45781">MSLVKGNCIVAQSGGPTAVINSSVYGVLKRFLEVSEGGKVYAGANGIQGIIEGKIFDLGALDSSEQEMLKYMPSAALGSNRYKLKDPKTMPEEYENIFSTFEKLDIKYFFYVGGNDSMDAASKLNEYAQANGHDVKIFGVPKTIDNDLVGTDHCPGFASAAKYICNTAIECWMDVNCYKDEGIIIIEVMGRDTGWLAASSGIIQKAVPDVNQLIYLPEAPFTESKFIEDVKKAREKNGKILIIASEGLKDENGEYINIDSNCYSSDAFGHKQLGGIGRYLQEVIKENIHNRVKMIELNITQRCARHCASKTDIDEAIMVGEAAVDYAIKGISGYMVGIKRTTDKGYKAVADLVPLNEVCNMVKKVPVEWINIEKATVNQEMIDYIEPLIVDQVDSFQSNGLVKYVNLTKKFVNLD</sequence>
<name>A0A919RZ94_9CLOT</name>
<feature type="site" description="Important for catalytic activity; stabilizes the transition state when the phosphoryl donor is PPi" evidence="6">
    <location>
        <position position="142"/>
    </location>
</feature>
<evidence type="ECO:0000259" key="7">
    <source>
        <dbReference type="Pfam" id="PF00365"/>
    </source>
</evidence>
<evidence type="ECO:0000256" key="6">
    <source>
        <dbReference type="HAMAP-Rule" id="MF_01978"/>
    </source>
</evidence>
<dbReference type="RefSeq" id="WP_212903707.1">
    <property type="nucleotide sequence ID" value="NZ_BOPZ01000012.1"/>
</dbReference>
<keyword evidence="6" id="KW-0963">Cytoplasm</keyword>
<organism evidence="8 9">
    <name type="scientific">Clostridium polyendosporum</name>
    <dbReference type="NCBI Taxonomy" id="69208"/>
    <lineage>
        <taxon>Bacteria</taxon>
        <taxon>Bacillati</taxon>
        <taxon>Bacillota</taxon>
        <taxon>Clostridia</taxon>
        <taxon>Eubacteriales</taxon>
        <taxon>Clostridiaceae</taxon>
        <taxon>Clostridium</taxon>
    </lineage>
</organism>
<dbReference type="InterPro" id="IPR022953">
    <property type="entry name" value="ATP_PFK"/>
</dbReference>
<evidence type="ECO:0000313" key="8">
    <source>
        <dbReference type="EMBL" id="GIM28989.1"/>
    </source>
</evidence>
<comment type="cofactor">
    <cofactor evidence="1 6">
        <name>Mg(2+)</name>
        <dbReference type="ChEBI" id="CHEBI:18420"/>
    </cofactor>
</comment>
<dbReference type="PIRSF" id="PIRSF036483">
    <property type="entry name" value="PFK_XF0274"/>
    <property type="match status" value="1"/>
</dbReference>
<accession>A0A919RZ94</accession>
<comment type="subcellular location">
    <subcellularLocation>
        <location evidence="6">Cytoplasm</location>
    </subcellularLocation>
</comment>
<keyword evidence="3 6" id="KW-0479">Metal-binding</keyword>
<dbReference type="Proteomes" id="UP000679179">
    <property type="component" value="Unassembled WGS sequence"/>
</dbReference>
<feature type="binding site" evidence="6">
    <location>
        <position position="15"/>
    </location>
    <ligand>
        <name>diphosphate</name>
        <dbReference type="ChEBI" id="CHEBI:33019"/>
    </ligand>
</feature>
<dbReference type="InterPro" id="IPR050929">
    <property type="entry name" value="PFKA"/>
</dbReference>
<proteinExistence type="inferred from homology"/>
<dbReference type="Pfam" id="PF00365">
    <property type="entry name" value="PFK"/>
    <property type="match status" value="1"/>
</dbReference>
<comment type="activity regulation">
    <text evidence="6">Non-allosteric.</text>
</comment>